<organism evidence="1 2">
    <name type="scientific">Candidatus Epulonipiscium fishelsonii</name>
    <dbReference type="NCBI Taxonomy" id="77094"/>
    <lineage>
        <taxon>Bacteria</taxon>
        <taxon>Bacillati</taxon>
        <taxon>Bacillota</taxon>
        <taxon>Clostridia</taxon>
        <taxon>Lachnospirales</taxon>
        <taxon>Lachnospiraceae</taxon>
        <taxon>Candidatus Epulonipiscium</taxon>
    </lineage>
</organism>
<sequence>MTTKERVLKLLLKNPAKHVSGEQIATELNMSRNAIWKVIKSLETDGYDIEAVRNKGYSLKLSNDILSKSGIESYLDDKVFFDIEAYDSVNSTNTLAKRYASQKPIEGKVVVSKMQTQGRGRRGRDFYSPNDTGVYFSIILCPKLEKEELTFITSLTAVAVCRAIKELSNTDPKIKWVNDIYINNKKVSGILTEASFSLENEHLEYVIVGIGINIYKPEEGFPEDIKNIAGYIFKEPVADIRNKLVATVLNEFLALYKNFNIEKIAKEYKDLSFVIGKSIHVLKENEKIEAQVKDINKKNELVVEYENGKIEVLNSGEISIKIKDISPKVIEYENGKVETTYKEGPGKVEATYKEVPGKVETIYKEGPGKVEATYTEEPGKVEATYKEVPGKVETIYKEGPGKVEATYKEVPGKVEATYKEVPGKVEATYKEVPGKVEATYKEVPGKVETIYTEKPGKVETIYTEESDKVKKNKN</sequence>
<evidence type="ECO:0000313" key="1">
    <source>
        <dbReference type="EMBL" id="ONI45192.1"/>
    </source>
</evidence>
<protein>
    <submittedName>
        <fullName evidence="1">Biotin--[acetyl-CoA-carboxylase] ligase</fullName>
    </submittedName>
</protein>
<dbReference type="EMBL" id="LJHD01000069">
    <property type="protein sequence ID" value="ONI45192.1"/>
    <property type="molecule type" value="Genomic_DNA"/>
</dbReference>
<reference evidence="1" key="1">
    <citation type="submission" date="2016-08" db="EMBL/GenBank/DDBJ databases">
        <authorList>
            <person name="Ngugi D.K."/>
            <person name="Miyake S."/>
            <person name="Stingl U."/>
        </authorList>
    </citation>
    <scope>NUCLEOTIDE SEQUENCE</scope>
    <source>
        <strain evidence="1">SCG-D08WGA-EpuloA1</strain>
    </source>
</reference>
<dbReference type="Proteomes" id="UP000188637">
    <property type="component" value="Unassembled WGS sequence"/>
</dbReference>
<keyword evidence="1" id="KW-0436">Ligase</keyword>
<proteinExistence type="predicted"/>
<accession>A0ACC8XJ09</accession>
<gene>
    <name evidence="1" type="ORF">AN640_04835</name>
</gene>
<comment type="caution">
    <text evidence="1">The sequence shown here is derived from an EMBL/GenBank/DDBJ whole genome shotgun (WGS) entry which is preliminary data.</text>
</comment>
<keyword evidence="2" id="KW-1185">Reference proteome</keyword>
<evidence type="ECO:0000313" key="2">
    <source>
        <dbReference type="Proteomes" id="UP000188637"/>
    </source>
</evidence>
<name>A0ACC8XJ09_9FIRM</name>